<organism evidence="1 2">
    <name type="scientific">Viridothelium virens</name>
    <name type="common">Speckled blister lichen</name>
    <name type="synonym">Trypethelium virens</name>
    <dbReference type="NCBI Taxonomy" id="1048519"/>
    <lineage>
        <taxon>Eukaryota</taxon>
        <taxon>Fungi</taxon>
        <taxon>Dikarya</taxon>
        <taxon>Ascomycota</taxon>
        <taxon>Pezizomycotina</taxon>
        <taxon>Dothideomycetes</taxon>
        <taxon>Dothideomycetes incertae sedis</taxon>
        <taxon>Trypetheliales</taxon>
        <taxon>Trypetheliaceae</taxon>
        <taxon>Viridothelium</taxon>
    </lineage>
</organism>
<proteinExistence type="predicted"/>
<gene>
    <name evidence="1" type="ORF">EV356DRAFT_77737</name>
</gene>
<accession>A0A6A6HE66</accession>
<sequence length="160" mass="18194">MSETHDEISIDTIQKNLEPVVARQSRRRTCMLRIWRIDAKVCHFPKREVNENRNNIGGTSNEPVIGRVRLPLVGSKNVKEPVSIALGSCFDPQSWTFAIHLLLLSPGLPASTYKPVRSPEKLHLTNHASRFYCESKSSRLWSRQAAVTDNSEVRLTRRSC</sequence>
<dbReference type="Proteomes" id="UP000800092">
    <property type="component" value="Unassembled WGS sequence"/>
</dbReference>
<name>A0A6A6HE66_VIRVR</name>
<protein>
    <submittedName>
        <fullName evidence="1">Uncharacterized protein</fullName>
    </submittedName>
</protein>
<dbReference type="AlphaFoldDB" id="A0A6A6HE66"/>
<keyword evidence="2" id="KW-1185">Reference proteome</keyword>
<dbReference type="EMBL" id="ML991786">
    <property type="protein sequence ID" value="KAF2236262.1"/>
    <property type="molecule type" value="Genomic_DNA"/>
</dbReference>
<reference evidence="1" key="1">
    <citation type="journal article" date="2020" name="Stud. Mycol.">
        <title>101 Dothideomycetes genomes: a test case for predicting lifestyles and emergence of pathogens.</title>
        <authorList>
            <person name="Haridas S."/>
            <person name="Albert R."/>
            <person name="Binder M."/>
            <person name="Bloem J."/>
            <person name="Labutti K."/>
            <person name="Salamov A."/>
            <person name="Andreopoulos B."/>
            <person name="Baker S."/>
            <person name="Barry K."/>
            <person name="Bills G."/>
            <person name="Bluhm B."/>
            <person name="Cannon C."/>
            <person name="Castanera R."/>
            <person name="Culley D."/>
            <person name="Daum C."/>
            <person name="Ezra D."/>
            <person name="Gonzalez J."/>
            <person name="Henrissat B."/>
            <person name="Kuo A."/>
            <person name="Liang C."/>
            <person name="Lipzen A."/>
            <person name="Lutzoni F."/>
            <person name="Magnuson J."/>
            <person name="Mondo S."/>
            <person name="Nolan M."/>
            <person name="Ohm R."/>
            <person name="Pangilinan J."/>
            <person name="Park H.-J."/>
            <person name="Ramirez L."/>
            <person name="Alfaro M."/>
            <person name="Sun H."/>
            <person name="Tritt A."/>
            <person name="Yoshinaga Y."/>
            <person name="Zwiers L.-H."/>
            <person name="Turgeon B."/>
            <person name="Goodwin S."/>
            <person name="Spatafora J."/>
            <person name="Crous P."/>
            <person name="Grigoriev I."/>
        </authorList>
    </citation>
    <scope>NUCLEOTIDE SEQUENCE</scope>
    <source>
        <strain evidence="1">Tuck. ex Michener</strain>
    </source>
</reference>
<evidence type="ECO:0000313" key="1">
    <source>
        <dbReference type="EMBL" id="KAF2236262.1"/>
    </source>
</evidence>
<evidence type="ECO:0000313" key="2">
    <source>
        <dbReference type="Proteomes" id="UP000800092"/>
    </source>
</evidence>